<evidence type="ECO:0000313" key="3">
    <source>
        <dbReference type="Proteomes" id="UP000198693"/>
    </source>
</evidence>
<keyword evidence="3" id="KW-1185">Reference proteome</keyword>
<dbReference type="EMBL" id="FPBP01000011">
    <property type="protein sequence ID" value="SFU86244.1"/>
    <property type="molecule type" value="Genomic_DNA"/>
</dbReference>
<evidence type="ECO:0000256" key="1">
    <source>
        <dbReference type="SAM" id="MobiDB-lite"/>
    </source>
</evidence>
<gene>
    <name evidence="2" type="ORF">SAMN04487955_11164</name>
</gene>
<name>A0A1I7JM41_9GAMM</name>
<accession>A0A1I7JM41</accession>
<feature type="region of interest" description="Disordered" evidence="1">
    <location>
        <begin position="1"/>
        <end position="33"/>
    </location>
</feature>
<organism evidence="2 3">
    <name type="scientific">Halomonas korlensis</name>
    <dbReference type="NCBI Taxonomy" id="463301"/>
    <lineage>
        <taxon>Bacteria</taxon>
        <taxon>Pseudomonadati</taxon>
        <taxon>Pseudomonadota</taxon>
        <taxon>Gammaproteobacteria</taxon>
        <taxon>Oceanospirillales</taxon>
        <taxon>Halomonadaceae</taxon>
        <taxon>Halomonas</taxon>
    </lineage>
</organism>
<reference evidence="3" key="1">
    <citation type="submission" date="2016-10" db="EMBL/GenBank/DDBJ databases">
        <authorList>
            <person name="Varghese N."/>
            <person name="Submissions S."/>
        </authorList>
    </citation>
    <scope>NUCLEOTIDE SEQUENCE [LARGE SCALE GENOMIC DNA]</scope>
    <source>
        <strain evidence="3">CGMCC 1.6981</strain>
    </source>
</reference>
<dbReference type="AlphaFoldDB" id="A0A1I7JM41"/>
<proteinExistence type="predicted"/>
<dbReference type="Proteomes" id="UP000198693">
    <property type="component" value="Unassembled WGS sequence"/>
</dbReference>
<evidence type="ECO:0000313" key="2">
    <source>
        <dbReference type="EMBL" id="SFU86244.1"/>
    </source>
</evidence>
<protein>
    <submittedName>
        <fullName evidence="2">Uncharacterized protein</fullName>
    </submittedName>
</protein>
<sequence>MKMKHAPESPSATTKNAADEYSDNRPAPAQVLHVSESVRRVLASHYDGANYMSNNEYS</sequence>